<dbReference type="GO" id="GO:0009378">
    <property type="term" value="F:four-way junction helicase activity"/>
    <property type="evidence" value="ECO:0007669"/>
    <property type="project" value="TreeGrafter"/>
</dbReference>
<keyword evidence="3 7" id="KW-0378">Hydrolase</keyword>
<dbReference type="Gene3D" id="3.40.50.300">
    <property type="entry name" value="P-loop containing nucleotide triphosphate hydrolases"/>
    <property type="match status" value="2"/>
</dbReference>
<comment type="similarity">
    <text evidence="1 7">Belongs to the helicase family. RecQ subfamily.</text>
</comment>
<feature type="region of interest" description="Disordered" evidence="8">
    <location>
        <begin position="465"/>
        <end position="491"/>
    </location>
</feature>
<dbReference type="InterPro" id="IPR032284">
    <property type="entry name" value="RecQ_Zn-bd"/>
</dbReference>
<keyword evidence="7" id="KW-0539">Nucleus</keyword>
<dbReference type="GO" id="GO:0016887">
    <property type="term" value="F:ATP hydrolysis activity"/>
    <property type="evidence" value="ECO:0007669"/>
    <property type="project" value="RHEA"/>
</dbReference>
<protein>
    <recommendedName>
        <fullName evidence="7">ATP-dependent DNA helicase</fullName>
        <ecNumber evidence="7">5.6.2.4</ecNumber>
    </recommendedName>
</protein>
<evidence type="ECO:0000259" key="9">
    <source>
        <dbReference type="PROSITE" id="PS51192"/>
    </source>
</evidence>
<feature type="compositionally biased region" description="Low complexity" evidence="8">
    <location>
        <begin position="815"/>
        <end position="827"/>
    </location>
</feature>
<dbReference type="EMBL" id="GL832966">
    <property type="protein sequence ID" value="EGD73661.1"/>
    <property type="molecule type" value="Genomic_DNA"/>
</dbReference>
<dbReference type="InterPro" id="IPR027417">
    <property type="entry name" value="P-loop_NTPase"/>
</dbReference>
<accession>F2UA86</accession>
<dbReference type="CDD" id="cd18794">
    <property type="entry name" value="SF2_C_RecQ"/>
    <property type="match status" value="1"/>
</dbReference>
<evidence type="ECO:0000256" key="8">
    <source>
        <dbReference type="SAM" id="MobiDB-lite"/>
    </source>
</evidence>
<dbReference type="NCBIfam" id="TIGR00614">
    <property type="entry name" value="recQ_fam"/>
    <property type="match status" value="1"/>
</dbReference>
<dbReference type="Proteomes" id="UP000007799">
    <property type="component" value="Unassembled WGS sequence"/>
</dbReference>
<feature type="compositionally biased region" description="Basic and acidic residues" evidence="8">
    <location>
        <begin position="782"/>
        <end position="796"/>
    </location>
</feature>
<dbReference type="GO" id="GO:0000724">
    <property type="term" value="P:double-strand break repair via homologous recombination"/>
    <property type="evidence" value="ECO:0007669"/>
    <property type="project" value="TreeGrafter"/>
</dbReference>
<dbReference type="GO" id="GO:0005524">
    <property type="term" value="F:ATP binding"/>
    <property type="evidence" value="ECO:0007669"/>
    <property type="project" value="UniProtKB-KW"/>
</dbReference>
<feature type="compositionally biased region" description="Gly residues" evidence="8">
    <location>
        <begin position="644"/>
        <end position="653"/>
    </location>
</feature>
<dbReference type="Pfam" id="PF00270">
    <property type="entry name" value="DEAD"/>
    <property type="match status" value="1"/>
</dbReference>
<evidence type="ECO:0000259" key="10">
    <source>
        <dbReference type="PROSITE" id="PS51194"/>
    </source>
</evidence>
<evidence type="ECO:0000256" key="5">
    <source>
        <dbReference type="ARBA" id="ARBA00022840"/>
    </source>
</evidence>
<dbReference type="PANTHER" id="PTHR13710">
    <property type="entry name" value="DNA HELICASE RECQ FAMILY MEMBER"/>
    <property type="match status" value="1"/>
</dbReference>
<dbReference type="RefSeq" id="XP_004993942.1">
    <property type="nucleotide sequence ID" value="XM_004993885.1"/>
</dbReference>
<dbReference type="STRING" id="946362.F2UA86"/>
<feature type="domain" description="Helicase ATP-binding" evidence="9">
    <location>
        <begin position="47"/>
        <end position="221"/>
    </location>
</feature>
<dbReference type="SUPFAM" id="SSF52540">
    <property type="entry name" value="P-loop containing nucleoside triphosphate hydrolases"/>
    <property type="match status" value="1"/>
</dbReference>
<gene>
    <name evidence="11" type="ORF">PTSG_12303</name>
</gene>
<evidence type="ECO:0000256" key="7">
    <source>
        <dbReference type="RuleBase" id="RU364117"/>
    </source>
</evidence>
<dbReference type="KEGG" id="sre:PTSG_12303"/>
<evidence type="ECO:0000256" key="3">
    <source>
        <dbReference type="ARBA" id="ARBA00022801"/>
    </source>
</evidence>
<dbReference type="CDD" id="cd17920">
    <property type="entry name" value="DEXHc_RecQ"/>
    <property type="match status" value="1"/>
</dbReference>
<dbReference type="OrthoDB" id="10261556at2759"/>
<evidence type="ECO:0000313" key="11">
    <source>
        <dbReference type="EMBL" id="EGD73661.1"/>
    </source>
</evidence>
<dbReference type="GO" id="GO:0005694">
    <property type="term" value="C:chromosome"/>
    <property type="evidence" value="ECO:0007669"/>
    <property type="project" value="TreeGrafter"/>
</dbReference>
<evidence type="ECO:0000256" key="4">
    <source>
        <dbReference type="ARBA" id="ARBA00022806"/>
    </source>
</evidence>
<dbReference type="eggNOG" id="KOG0352">
    <property type="taxonomic scope" value="Eukaryota"/>
</dbReference>
<evidence type="ECO:0000256" key="1">
    <source>
        <dbReference type="ARBA" id="ARBA00005446"/>
    </source>
</evidence>
<dbReference type="GeneID" id="16074520"/>
<keyword evidence="5 7" id="KW-0067">ATP-binding</keyword>
<organism evidence="12">
    <name type="scientific">Salpingoeca rosetta (strain ATCC 50818 / BSB-021)</name>
    <dbReference type="NCBI Taxonomy" id="946362"/>
    <lineage>
        <taxon>Eukaryota</taxon>
        <taxon>Choanoflagellata</taxon>
        <taxon>Craspedida</taxon>
        <taxon>Salpingoecidae</taxon>
        <taxon>Salpingoeca</taxon>
    </lineage>
</organism>
<dbReference type="GO" id="GO:0043138">
    <property type="term" value="F:3'-5' DNA helicase activity"/>
    <property type="evidence" value="ECO:0007669"/>
    <property type="project" value="UniProtKB-EC"/>
</dbReference>
<dbReference type="SMART" id="SM00487">
    <property type="entry name" value="DEXDc"/>
    <property type="match status" value="1"/>
</dbReference>
<dbReference type="InterPro" id="IPR011545">
    <property type="entry name" value="DEAD/DEAH_box_helicase_dom"/>
</dbReference>
<name>F2UA86_SALR5</name>
<dbReference type="FunCoup" id="F2UA86">
    <property type="interactions" value="1362"/>
</dbReference>
<dbReference type="InParanoid" id="F2UA86"/>
<dbReference type="GO" id="GO:0005634">
    <property type="term" value="C:nucleus"/>
    <property type="evidence" value="ECO:0007669"/>
    <property type="project" value="UniProtKB-SubCell"/>
</dbReference>
<keyword evidence="12" id="KW-1185">Reference proteome</keyword>
<feature type="compositionally biased region" description="Polar residues" evidence="8">
    <location>
        <begin position="712"/>
        <end position="732"/>
    </location>
</feature>
<dbReference type="AlphaFoldDB" id="F2UA86"/>
<evidence type="ECO:0000256" key="6">
    <source>
        <dbReference type="ARBA" id="ARBA00034617"/>
    </source>
</evidence>
<feature type="compositionally biased region" description="Low complexity" evidence="8">
    <location>
        <begin position="692"/>
        <end position="711"/>
    </location>
</feature>
<dbReference type="GO" id="GO:0003676">
    <property type="term" value="F:nucleic acid binding"/>
    <property type="evidence" value="ECO:0007669"/>
    <property type="project" value="InterPro"/>
</dbReference>
<dbReference type="PROSITE" id="PS51194">
    <property type="entry name" value="HELICASE_CTER"/>
    <property type="match status" value="1"/>
</dbReference>
<keyword evidence="2 7" id="KW-0547">Nucleotide-binding</keyword>
<dbReference type="PROSITE" id="PS51192">
    <property type="entry name" value="HELICASE_ATP_BIND_1"/>
    <property type="match status" value="1"/>
</dbReference>
<feature type="region of interest" description="Disordered" evidence="8">
    <location>
        <begin position="637"/>
        <end position="840"/>
    </location>
</feature>
<dbReference type="EC" id="5.6.2.4" evidence="7"/>
<keyword evidence="4 7" id="KW-0347">Helicase</keyword>
<feature type="domain" description="Helicase C-terminal" evidence="10">
    <location>
        <begin position="250"/>
        <end position="401"/>
    </location>
</feature>
<dbReference type="InterPro" id="IPR014001">
    <property type="entry name" value="Helicase_ATP-bd"/>
</dbReference>
<dbReference type="Pfam" id="PF00271">
    <property type="entry name" value="Helicase_C"/>
    <property type="match status" value="1"/>
</dbReference>
<evidence type="ECO:0000313" key="12">
    <source>
        <dbReference type="Proteomes" id="UP000007799"/>
    </source>
</evidence>
<evidence type="ECO:0000256" key="2">
    <source>
        <dbReference type="ARBA" id="ARBA00022741"/>
    </source>
</evidence>
<feature type="compositionally biased region" description="Basic residues" evidence="8">
    <location>
        <begin position="797"/>
        <end position="810"/>
    </location>
</feature>
<comment type="subcellular location">
    <subcellularLocation>
        <location evidence="7">Nucleus</location>
    </subcellularLocation>
</comment>
<proteinExistence type="inferred from homology"/>
<sequence length="903" mass="98128">MMTHRSSDGGDGSGSVQMGTAVTWAAGVEPRLDAVKASMKSVFGFDSFRGLHQEKAVKCLVQGGGKSLCYQLPAIVLPGVSFVVSPLIALIQDQVDTLQGRGIKCAALNSSIPKQQQGAILSDLESAAPTLKLVYITPESLLHPEMQRRLRRLDHLNLLGIFAVDEAHCVSQWGHDFRPAFTRLGDLKAQFPHIPLLAATATAKRDVVRDVISILHMTQPTVIRGTVDRPNLFYQGTHAMEAWLELMPPRLSSRHRCCPVGPLPCGIVYVHKREDCDSLAGALAGCKLRTAAYHAGVSPKQRADLQQQWTDNRIQIIVATIAFGMGIDKPDVRFVVHWNMSKSMEAYYQEAGRAGRDGKQSYCRLYFSLEDKSLHEFFFKKEVARAAAASKKTSANPNSLHALGMYCQTAACRHVMLAQYFGEKLKACASMCDFCTEPDAVRESLGRMKRDRMVHLSKRSRVGARWATQKSDSEIDNYPQDDDDDSGAYGRRTVDDFEQGRAALQTLAQMLKSRARPTTTSRSRLAIPKDCPLKHADDTGNVRGLSVERRMTALSTITSHLRSNYTSARACVYEPEALLFRTRDDAVLLECEVMAAARTSSAYTMKLRQLNDDVAAATAQGKLYTCPALARARARVKKKEPAASGGGGGGDGNQQGETAMKEESGGVIVIDDDDDGHNDGKYGGYGDEGVQSTAHATTSTPATTPASGTGTNSHQQSGSDSSNAPRPVSTSVPAARAPRAVWFFEKKTGNTKQDGDDDEDGDGDEDDEDGGRKDGGVGSANDDDRNGNNDASDDRAHKRAKTHSLHHHVAHATPSSSSSSSSSSSLSAVSNAKTARRRPPDSIVKLVKHYLKPAYVNRDITAETFKRLAKRISVEIANADLRRDDVKGQVKKRVAHALAVAQH</sequence>
<reference evidence="11" key="1">
    <citation type="submission" date="2009-08" db="EMBL/GenBank/DDBJ databases">
        <title>Annotation of Salpingoeca rosetta.</title>
        <authorList>
            <consortium name="The Broad Institute Genome Sequencing Platform"/>
            <person name="Russ C."/>
            <person name="Cuomo C."/>
            <person name="Burger G."/>
            <person name="Gray M.W."/>
            <person name="Holland P.W.H."/>
            <person name="King N."/>
            <person name="Lang F.B.F."/>
            <person name="Roger A.J."/>
            <person name="Ruiz-Trillo I."/>
            <person name="Young S.K."/>
            <person name="Zeng Q."/>
            <person name="Gargeya S."/>
            <person name="Alvarado L."/>
            <person name="Berlin A."/>
            <person name="Chapman S.B."/>
            <person name="Chen Z."/>
            <person name="Freedman E."/>
            <person name="Gellesch M."/>
            <person name="Goldberg J."/>
            <person name="Griggs A."/>
            <person name="Gujja S."/>
            <person name="Heilman E."/>
            <person name="Heiman D."/>
            <person name="Howarth C."/>
            <person name="Mehta T."/>
            <person name="Neiman D."/>
            <person name="Pearson M."/>
            <person name="Roberts A."/>
            <person name="Saif S."/>
            <person name="Shea T."/>
            <person name="Shenoy N."/>
            <person name="Sisk P."/>
            <person name="Stolte C."/>
            <person name="Sykes S."/>
            <person name="White J."/>
            <person name="Yandava C."/>
            <person name="Haas B."/>
            <person name="Nusbaum C."/>
            <person name="Birren B."/>
        </authorList>
    </citation>
    <scope>NUCLEOTIDE SEQUENCE [LARGE SCALE GENOMIC DNA]</scope>
    <source>
        <strain evidence="11">ATCC 50818</strain>
    </source>
</reference>
<dbReference type="Pfam" id="PF16124">
    <property type="entry name" value="RecQ_Zn_bind"/>
    <property type="match status" value="1"/>
</dbReference>
<comment type="catalytic activity">
    <reaction evidence="7">
        <text>ATP + H2O = ADP + phosphate + H(+)</text>
        <dbReference type="Rhea" id="RHEA:13065"/>
        <dbReference type="ChEBI" id="CHEBI:15377"/>
        <dbReference type="ChEBI" id="CHEBI:15378"/>
        <dbReference type="ChEBI" id="CHEBI:30616"/>
        <dbReference type="ChEBI" id="CHEBI:43474"/>
        <dbReference type="ChEBI" id="CHEBI:456216"/>
    </reaction>
</comment>
<dbReference type="SMART" id="SM00490">
    <property type="entry name" value="HELICc"/>
    <property type="match status" value="1"/>
</dbReference>
<dbReference type="GO" id="GO:0005737">
    <property type="term" value="C:cytoplasm"/>
    <property type="evidence" value="ECO:0007669"/>
    <property type="project" value="TreeGrafter"/>
</dbReference>
<dbReference type="InterPro" id="IPR004589">
    <property type="entry name" value="DNA_helicase_ATP-dep_RecQ"/>
</dbReference>
<feature type="compositionally biased region" description="Acidic residues" evidence="8">
    <location>
        <begin position="755"/>
        <end position="769"/>
    </location>
</feature>
<dbReference type="PANTHER" id="PTHR13710:SF152">
    <property type="entry name" value="ATP-DEPENDENT DNA HELICASE Q5"/>
    <property type="match status" value="1"/>
</dbReference>
<comment type="catalytic activity">
    <reaction evidence="6 7">
        <text>Couples ATP hydrolysis with the unwinding of duplex DNA by translocating in the 3'-5' direction.</text>
        <dbReference type="EC" id="5.6.2.4"/>
    </reaction>
</comment>
<dbReference type="InterPro" id="IPR001650">
    <property type="entry name" value="Helicase_C-like"/>
</dbReference>